<dbReference type="CDD" id="cd01743">
    <property type="entry name" value="GATase1_Anthranilate_Synthase"/>
    <property type="match status" value="1"/>
</dbReference>
<feature type="domain" description="Chorismate-utilising enzyme C-terminal" evidence="6">
    <location>
        <begin position="136"/>
        <end position="392"/>
    </location>
</feature>
<dbReference type="InterPro" id="IPR005801">
    <property type="entry name" value="ADC_synthase"/>
</dbReference>
<dbReference type="PRINTS" id="PR00096">
    <property type="entry name" value="GATASE"/>
</dbReference>
<dbReference type="InterPro" id="IPR015890">
    <property type="entry name" value="Chorismate_C"/>
</dbReference>
<protein>
    <recommendedName>
        <fullName evidence="1">anthranilate synthase</fullName>
        <ecNumber evidence="1">4.1.3.27</ecNumber>
    </recommendedName>
</protein>
<dbReference type="Proteomes" id="UP001595923">
    <property type="component" value="Unassembled WGS sequence"/>
</dbReference>
<organism evidence="7 8">
    <name type="scientific">Nocardiopsis mangrovi</name>
    <dbReference type="NCBI Taxonomy" id="1179818"/>
    <lineage>
        <taxon>Bacteria</taxon>
        <taxon>Bacillati</taxon>
        <taxon>Actinomycetota</taxon>
        <taxon>Actinomycetes</taxon>
        <taxon>Streptosporangiales</taxon>
        <taxon>Nocardiopsidaceae</taxon>
        <taxon>Nocardiopsis</taxon>
    </lineage>
</organism>
<name>A0ABV9DQ12_9ACTN</name>
<keyword evidence="8" id="KW-1185">Reference proteome</keyword>
<evidence type="ECO:0000256" key="4">
    <source>
        <dbReference type="ARBA" id="ARBA00047683"/>
    </source>
</evidence>
<dbReference type="PROSITE" id="PS51273">
    <property type="entry name" value="GATASE_TYPE_1"/>
    <property type="match status" value="1"/>
</dbReference>
<dbReference type="SUPFAM" id="SSF56322">
    <property type="entry name" value="ADC synthase"/>
    <property type="match status" value="1"/>
</dbReference>
<keyword evidence="3" id="KW-0456">Lyase</keyword>
<dbReference type="SUPFAM" id="SSF52317">
    <property type="entry name" value="Class I glutamine amidotransferase-like"/>
    <property type="match status" value="1"/>
</dbReference>
<evidence type="ECO:0000259" key="5">
    <source>
        <dbReference type="Pfam" id="PF00117"/>
    </source>
</evidence>
<dbReference type="Gene3D" id="3.60.120.10">
    <property type="entry name" value="Anthranilate synthase"/>
    <property type="match status" value="1"/>
</dbReference>
<feature type="domain" description="Glutamine amidotransferase" evidence="5">
    <location>
        <begin position="447"/>
        <end position="630"/>
    </location>
</feature>
<accession>A0ABV9DQ12</accession>
<dbReference type="Pfam" id="PF00117">
    <property type="entry name" value="GATase"/>
    <property type="match status" value="1"/>
</dbReference>
<dbReference type="InterPro" id="IPR017926">
    <property type="entry name" value="GATASE"/>
</dbReference>
<gene>
    <name evidence="7" type="ORF">ACFO4E_03815</name>
</gene>
<evidence type="ECO:0000256" key="2">
    <source>
        <dbReference type="ARBA" id="ARBA00022962"/>
    </source>
</evidence>
<dbReference type="InterPro" id="IPR006221">
    <property type="entry name" value="TrpG/PapA_dom"/>
</dbReference>
<dbReference type="RefSeq" id="WP_378571572.1">
    <property type="nucleotide sequence ID" value="NZ_JBHSFQ010000002.1"/>
</dbReference>
<evidence type="ECO:0000256" key="1">
    <source>
        <dbReference type="ARBA" id="ARBA00012266"/>
    </source>
</evidence>
<sequence length="649" mass="68483">MSGASARTGERDLLGRVIAGDVAAFALLHRPESRPGTAPVEVLAGPVSERPDLASLPLPAEGAGGGAAGDRHDLLAVVPYRQIGERGFAHVDDGAPLLALEVAEHSAVPLSEALERLPDIGIGMTGGAFDIPDAAYAATARRIIDDEIGRGEGANFVLKRTFTASLGGPVPRSALTLFRRLLERENGVYWTFVVHTPGRTFVGASPERHISLRGGGAVMNPISGTYRYPPEGPSLDGVLAFLADGKETDELYMVVDEELKMMARICDAAPRVVGPRLKEMARLAHTEYLIEGSSGRDPRDILRETLFAPTVTGSPLESACRVIARHEPEGRGHYSGALALIGRDAAGRRTLDSAILIRTADISPGGRLRVGVGSTLVRHSDPLSEVKETAAKAAGLIAALEDDPAASLSADRGVRTALARRNEGVSGFWLGDGAPAASPRLHGLRILVVDAEDSFTSMLAHQLRALGPRVEVRAHDEPHALDRHDVVVMGPGPGDPGDLGDPRIAAVAGTVRTLFASGRPFLAICLSHQLLCGLLGLDVVRRDAPNQGDRHVIDLFGRRERVGFYNTYEARCADDKFDAPGPRPGPVEVSRHGPAGGVHALRGPGFMSLQFHPESLLTCDGPGILARCLEHVLASGPHLPGVSGAGADR</sequence>
<comment type="catalytic activity">
    <reaction evidence="4">
        <text>chorismate + L-glutamine = anthranilate + pyruvate + L-glutamate + H(+)</text>
        <dbReference type="Rhea" id="RHEA:21732"/>
        <dbReference type="ChEBI" id="CHEBI:15361"/>
        <dbReference type="ChEBI" id="CHEBI:15378"/>
        <dbReference type="ChEBI" id="CHEBI:16567"/>
        <dbReference type="ChEBI" id="CHEBI:29748"/>
        <dbReference type="ChEBI" id="CHEBI:29985"/>
        <dbReference type="ChEBI" id="CHEBI:58359"/>
        <dbReference type="EC" id="4.1.3.27"/>
    </reaction>
</comment>
<keyword evidence="2" id="KW-0315">Glutamine amidotransferase</keyword>
<dbReference type="PRINTS" id="PR00097">
    <property type="entry name" value="ANTSNTHASEII"/>
</dbReference>
<dbReference type="Gene3D" id="3.40.50.880">
    <property type="match status" value="1"/>
</dbReference>
<evidence type="ECO:0000256" key="3">
    <source>
        <dbReference type="ARBA" id="ARBA00023239"/>
    </source>
</evidence>
<dbReference type="Pfam" id="PF00425">
    <property type="entry name" value="Chorismate_bind"/>
    <property type="match status" value="1"/>
</dbReference>
<dbReference type="PANTHER" id="PTHR11236">
    <property type="entry name" value="AMINOBENZOATE/ANTHRANILATE SYNTHASE"/>
    <property type="match status" value="1"/>
</dbReference>
<evidence type="ECO:0000313" key="8">
    <source>
        <dbReference type="Proteomes" id="UP001595923"/>
    </source>
</evidence>
<reference evidence="8" key="1">
    <citation type="journal article" date="2019" name="Int. J. Syst. Evol. Microbiol.">
        <title>The Global Catalogue of Microorganisms (GCM) 10K type strain sequencing project: providing services to taxonomists for standard genome sequencing and annotation.</title>
        <authorList>
            <consortium name="The Broad Institute Genomics Platform"/>
            <consortium name="The Broad Institute Genome Sequencing Center for Infectious Disease"/>
            <person name="Wu L."/>
            <person name="Ma J."/>
        </authorList>
    </citation>
    <scope>NUCLEOTIDE SEQUENCE [LARGE SCALE GENOMIC DNA]</scope>
    <source>
        <strain evidence="8">XZYJ18</strain>
    </source>
</reference>
<evidence type="ECO:0000313" key="7">
    <source>
        <dbReference type="EMBL" id="MFC4560980.1"/>
    </source>
</evidence>
<comment type="caution">
    <text evidence="7">The sequence shown here is derived from an EMBL/GenBank/DDBJ whole genome shotgun (WGS) entry which is preliminary data.</text>
</comment>
<dbReference type="InterPro" id="IPR019999">
    <property type="entry name" value="Anth_synth_I-like"/>
</dbReference>
<proteinExistence type="predicted"/>
<dbReference type="PANTHER" id="PTHR11236:SF49">
    <property type="entry name" value="ANTHRANILATE SYNTHASE COMPONENT 1"/>
    <property type="match status" value="1"/>
</dbReference>
<dbReference type="EC" id="4.1.3.27" evidence="1"/>
<dbReference type="InterPro" id="IPR029062">
    <property type="entry name" value="Class_I_gatase-like"/>
</dbReference>
<evidence type="ECO:0000259" key="6">
    <source>
        <dbReference type="Pfam" id="PF00425"/>
    </source>
</evidence>
<dbReference type="EMBL" id="JBHSFQ010000002">
    <property type="protein sequence ID" value="MFC4560980.1"/>
    <property type="molecule type" value="Genomic_DNA"/>
</dbReference>